<evidence type="ECO:0000256" key="9">
    <source>
        <dbReference type="ARBA" id="ARBA00038203"/>
    </source>
</evidence>
<keyword evidence="2 11" id="KW-0812">Transmembrane</keyword>
<evidence type="ECO:0000256" key="11">
    <source>
        <dbReference type="SAM" id="Phobius"/>
    </source>
</evidence>
<dbReference type="InterPro" id="IPR007110">
    <property type="entry name" value="Ig-like_dom"/>
</dbReference>
<feature type="signal peptide" evidence="12">
    <location>
        <begin position="1"/>
        <end position="20"/>
    </location>
</feature>
<evidence type="ECO:0000259" key="13">
    <source>
        <dbReference type="PROSITE" id="PS50835"/>
    </source>
</evidence>
<dbReference type="InterPro" id="IPR013106">
    <property type="entry name" value="Ig_V-set"/>
</dbReference>
<evidence type="ECO:0000256" key="12">
    <source>
        <dbReference type="SAM" id="SignalP"/>
    </source>
</evidence>
<dbReference type="SMART" id="SM00409">
    <property type="entry name" value="IG"/>
    <property type="match status" value="1"/>
</dbReference>
<keyword evidence="6" id="KW-1015">Disulfide bond</keyword>
<evidence type="ECO:0000256" key="2">
    <source>
        <dbReference type="ARBA" id="ARBA00022692"/>
    </source>
</evidence>
<accession>A0A3P8SJU7</accession>
<keyword evidence="3 12" id="KW-0732">Signal</keyword>
<dbReference type="PROSITE" id="PS51257">
    <property type="entry name" value="PROKAR_LIPOPROTEIN"/>
    <property type="match status" value="1"/>
</dbReference>
<name>A0A3P8SJU7_AMPPE</name>
<dbReference type="FunFam" id="2.60.40.10:FF:000774">
    <property type="entry name" value="Hepatitis A virus cellular receptor 1"/>
    <property type="match status" value="1"/>
</dbReference>
<dbReference type="OMA" id="NEYERWS"/>
<dbReference type="Gene3D" id="2.60.40.10">
    <property type="entry name" value="Immunoglobulins"/>
    <property type="match status" value="1"/>
</dbReference>
<reference evidence="14" key="3">
    <citation type="submission" date="2025-09" db="UniProtKB">
        <authorList>
            <consortium name="Ensembl"/>
        </authorList>
    </citation>
    <scope>IDENTIFICATION</scope>
</reference>
<protein>
    <recommendedName>
        <fullName evidence="13">Ig-like domain-containing protein</fullName>
    </recommendedName>
</protein>
<evidence type="ECO:0000256" key="4">
    <source>
        <dbReference type="ARBA" id="ARBA00022989"/>
    </source>
</evidence>
<evidence type="ECO:0000256" key="3">
    <source>
        <dbReference type="ARBA" id="ARBA00022729"/>
    </source>
</evidence>
<feature type="transmembrane region" description="Helical" evidence="11">
    <location>
        <begin position="187"/>
        <end position="210"/>
    </location>
</feature>
<dbReference type="PROSITE" id="PS50835">
    <property type="entry name" value="IG_LIKE"/>
    <property type="match status" value="1"/>
</dbReference>
<dbReference type="PANTHER" id="PTHR46608:SF3">
    <property type="entry name" value="T-CELL IMMUNOGLOBULIN AND MUCIN DOMAIN-CONTAINING PROTEIN 4"/>
    <property type="match status" value="1"/>
</dbReference>
<dbReference type="InterPro" id="IPR036179">
    <property type="entry name" value="Ig-like_dom_sf"/>
</dbReference>
<comment type="subcellular location">
    <subcellularLocation>
        <location evidence="1">Membrane</location>
        <topology evidence="1">Single-pass type I membrane protein</topology>
    </subcellularLocation>
</comment>
<keyword evidence="5 11" id="KW-0472">Membrane</keyword>
<dbReference type="GO" id="GO:0001786">
    <property type="term" value="F:phosphatidylserine binding"/>
    <property type="evidence" value="ECO:0007669"/>
    <property type="project" value="TreeGrafter"/>
</dbReference>
<evidence type="ECO:0000256" key="5">
    <source>
        <dbReference type="ARBA" id="ARBA00023136"/>
    </source>
</evidence>
<evidence type="ECO:0000256" key="8">
    <source>
        <dbReference type="ARBA" id="ARBA00023319"/>
    </source>
</evidence>
<dbReference type="GO" id="GO:0016020">
    <property type="term" value="C:membrane"/>
    <property type="evidence" value="ECO:0007669"/>
    <property type="project" value="UniProtKB-SubCell"/>
</dbReference>
<dbReference type="InterPro" id="IPR003599">
    <property type="entry name" value="Ig_sub"/>
</dbReference>
<evidence type="ECO:0000256" key="6">
    <source>
        <dbReference type="ARBA" id="ARBA00023157"/>
    </source>
</evidence>
<dbReference type="GO" id="GO:0043277">
    <property type="term" value="P:apoptotic cell clearance"/>
    <property type="evidence" value="ECO:0007669"/>
    <property type="project" value="TreeGrafter"/>
</dbReference>
<dbReference type="Ensembl" id="ENSAPET00000012578.1">
    <property type="protein sequence ID" value="ENSAPEP00000012249.1"/>
    <property type="gene ID" value="ENSAPEG00000008741.1"/>
</dbReference>
<keyword evidence="8" id="KW-0393">Immunoglobulin domain</keyword>
<dbReference type="PANTHER" id="PTHR46608">
    <property type="entry name" value="T-CELL IMMUNOGLOBULIN AND MUCIN DOMAIN-CONTAINING PROTEIN 4"/>
    <property type="match status" value="1"/>
</dbReference>
<dbReference type="SUPFAM" id="SSF48726">
    <property type="entry name" value="Immunoglobulin"/>
    <property type="match status" value="1"/>
</dbReference>
<sequence>MFVMKLVLLLTLLTASGCLSSRVDGQTGENVTFTCRYDRKYYGALPVCWNQGDIPSQGMCNNQLISTDGNKVKEQSRVSSRYQLMGRLDQGDVSLTILNLTEDDAGRYGCRVDIPGWFNDQKHHFDLTVRAPHVTTTTWTAAEMTTESTPTNQSEGSPGHMTSTGRLMSSSSSVSSNEPQEKESSSLTVILVCVLFGIVVLLTASGLVFIARRWKRLNKMPQQQISSLDQFSPSSSTLQLHSRGSTVENIYQIDGGDYEYCP</sequence>
<dbReference type="GO" id="GO:0060097">
    <property type="term" value="P:cytoskeletal rearrangement involved in phagocytosis, engulfment"/>
    <property type="evidence" value="ECO:0007669"/>
    <property type="project" value="TreeGrafter"/>
</dbReference>
<feature type="compositionally biased region" description="Polar residues" evidence="10">
    <location>
        <begin position="150"/>
        <end position="168"/>
    </location>
</feature>
<dbReference type="STRING" id="161767.ENSAPEP00000012249"/>
<evidence type="ECO:0000256" key="10">
    <source>
        <dbReference type="SAM" id="MobiDB-lite"/>
    </source>
</evidence>
<evidence type="ECO:0000256" key="7">
    <source>
        <dbReference type="ARBA" id="ARBA00023180"/>
    </source>
</evidence>
<dbReference type="AlphaFoldDB" id="A0A3P8SJU7"/>
<reference evidence="14 15" key="1">
    <citation type="submission" date="2018-03" db="EMBL/GenBank/DDBJ databases">
        <title>Finding Nemo's genes: A chromosome-scale reference assembly of the genome of the orange clownfish Amphiprion percula.</title>
        <authorList>
            <person name="Lehmann R."/>
        </authorList>
    </citation>
    <scope>NUCLEOTIDE SEQUENCE</scope>
</reference>
<keyword evidence="7" id="KW-0325">Glycoprotein</keyword>
<keyword evidence="15" id="KW-1185">Reference proteome</keyword>
<dbReference type="InterPro" id="IPR013783">
    <property type="entry name" value="Ig-like_fold"/>
</dbReference>
<evidence type="ECO:0000313" key="14">
    <source>
        <dbReference type="Ensembl" id="ENSAPEP00000012249.1"/>
    </source>
</evidence>
<evidence type="ECO:0000313" key="15">
    <source>
        <dbReference type="Proteomes" id="UP000265080"/>
    </source>
</evidence>
<comment type="similarity">
    <text evidence="9">Belongs to the immunoglobulin superfamily. TIM family.</text>
</comment>
<feature type="domain" description="Ig-like" evidence="13">
    <location>
        <begin position="28"/>
        <end position="112"/>
    </location>
</feature>
<proteinExistence type="inferred from homology"/>
<keyword evidence="4 11" id="KW-1133">Transmembrane helix</keyword>
<dbReference type="GeneTree" id="ENSGT00940000163509"/>
<evidence type="ECO:0000256" key="1">
    <source>
        <dbReference type="ARBA" id="ARBA00004479"/>
    </source>
</evidence>
<reference evidence="14" key="2">
    <citation type="submission" date="2025-08" db="UniProtKB">
        <authorList>
            <consortium name="Ensembl"/>
        </authorList>
    </citation>
    <scope>IDENTIFICATION</scope>
</reference>
<organism evidence="14 15">
    <name type="scientific">Amphiprion percula</name>
    <name type="common">Orange clownfish</name>
    <name type="synonym">Lutjanus percula</name>
    <dbReference type="NCBI Taxonomy" id="161767"/>
    <lineage>
        <taxon>Eukaryota</taxon>
        <taxon>Metazoa</taxon>
        <taxon>Chordata</taxon>
        <taxon>Craniata</taxon>
        <taxon>Vertebrata</taxon>
        <taxon>Euteleostomi</taxon>
        <taxon>Actinopterygii</taxon>
        <taxon>Neopterygii</taxon>
        <taxon>Teleostei</taxon>
        <taxon>Neoteleostei</taxon>
        <taxon>Acanthomorphata</taxon>
        <taxon>Ovalentaria</taxon>
        <taxon>Pomacentridae</taxon>
        <taxon>Amphiprion</taxon>
    </lineage>
</organism>
<dbReference type="Proteomes" id="UP000265080">
    <property type="component" value="Chromosome 15"/>
</dbReference>
<feature type="region of interest" description="Disordered" evidence="10">
    <location>
        <begin position="143"/>
        <end position="180"/>
    </location>
</feature>
<dbReference type="Pfam" id="PF07686">
    <property type="entry name" value="V-set"/>
    <property type="match status" value="1"/>
</dbReference>
<feature type="chain" id="PRO_5018106934" description="Ig-like domain-containing protein" evidence="12">
    <location>
        <begin position="21"/>
        <end position="262"/>
    </location>
</feature>